<feature type="domain" description="Dyp-type peroxidase C-terminal" evidence="16">
    <location>
        <begin position="250"/>
        <end position="432"/>
    </location>
</feature>
<dbReference type="STRING" id="1791.GCA_001049355_03018"/>
<evidence type="ECO:0000256" key="11">
    <source>
        <dbReference type="ARBA" id="ARBA00033775"/>
    </source>
</evidence>
<dbReference type="AlphaFoldDB" id="A0A3S4S187"/>
<keyword evidence="7 13" id="KW-0408">Iron</keyword>
<dbReference type="SUPFAM" id="SSF54909">
    <property type="entry name" value="Dimeric alpha+beta barrel"/>
    <property type="match status" value="1"/>
</dbReference>
<evidence type="ECO:0000256" key="7">
    <source>
        <dbReference type="ARBA" id="ARBA00023004"/>
    </source>
</evidence>
<dbReference type="EC" id="1.11.1.-" evidence="13"/>
<keyword evidence="18" id="KW-1185">Reference proteome</keyword>
<dbReference type="NCBIfam" id="TIGR01413">
    <property type="entry name" value="Dyp_perox_fam"/>
    <property type="match status" value="1"/>
</dbReference>
<dbReference type="NCBIfam" id="TIGR01412">
    <property type="entry name" value="tat_substr_1"/>
    <property type="match status" value="1"/>
</dbReference>
<dbReference type="GO" id="GO:0020037">
    <property type="term" value="F:heme binding"/>
    <property type="evidence" value="ECO:0007669"/>
    <property type="project" value="InterPro"/>
</dbReference>
<evidence type="ECO:0000256" key="1">
    <source>
        <dbReference type="ARBA" id="ARBA00004196"/>
    </source>
</evidence>
<keyword evidence="2 13" id="KW-0575">Peroxidase</keyword>
<evidence type="ECO:0000256" key="6">
    <source>
        <dbReference type="ARBA" id="ARBA00023002"/>
    </source>
</evidence>
<dbReference type="GO" id="GO:0030313">
    <property type="term" value="C:cell envelope"/>
    <property type="evidence" value="ECO:0007669"/>
    <property type="project" value="UniProtKB-SubCell"/>
</dbReference>
<evidence type="ECO:0000256" key="9">
    <source>
        <dbReference type="ARBA" id="ARBA00025737"/>
    </source>
</evidence>
<name>A0A3S4S187_MYCAU</name>
<evidence type="ECO:0000256" key="8">
    <source>
        <dbReference type="ARBA" id="ARBA00023239"/>
    </source>
</evidence>
<evidence type="ECO:0000256" key="14">
    <source>
        <dbReference type="SAM" id="MobiDB-lite"/>
    </source>
</evidence>
<evidence type="ECO:0000256" key="12">
    <source>
        <dbReference type="ARBA" id="ARBA00048856"/>
    </source>
</evidence>
<dbReference type="InterPro" id="IPR048327">
    <property type="entry name" value="Dyp_perox_N"/>
</dbReference>
<evidence type="ECO:0000259" key="15">
    <source>
        <dbReference type="Pfam" id="PF04261"/>
    </source>
</evidence>
<dbReference type="InterPro" id="IPR011008">
    <property type="entry name" value="Dimeric_a/b-barrel"/>
</dbReference>
<sequence>MSLPPSERRSQSGVSDVSQPAQPEPQRSGLSRRKLFGAAGVTAAVVGAAGAGALAGRASAAQTPEGHLHTAVPFRGEHQAGIVTEAQDRMHFATFDVTTKSRDDVVKMLADWTEMAERMTQGKEAFPNGSTGQNPYSPPSDTGEALGLPPSQLTLTIGFGPSFFLKDGVDRFGIADKKPAELVDLPKFPNEKIDPARSGGDIVVQACANDPQVAVHAIRNLARIGFGTVAVRYSQLGFGRTSSTTREQSTPRNLFGFKDGTANLRSDEAEKLRDFVWVADGDGPAWMNGGSYLVARRIRMRIEQWDRTTLLEQERVVGRQKGSGAPMGLTEEFDDLDFDLTDDKGEPVIDTLAHVRLASPENLGGIEILRRGYNFTDGSDGFGHLDAGLFFIAFVRNPITQFIPMQNAISRHDAMNEYVTPTSSAVFACPPGIPEGDTSTFWGSTLFY</sequence>
<evidence type="ECO:0000256" key="5">
    <source>
        <dbReference type="ARBA" id="ARBA00022729"/>
    </source>
</evidence>
<feature type="domain" description="Dyp-type peroxidase N-terminal" evidence="15">
    <location>
        <begin position="79"/>
        <end position="238"/>
    </location>
</feature>
<evidence type="ECO:0000256" key="2">
    <source>
        <dbReference type="ARBA" id="ARBA00022559"/>
    </source>
</evidence>
<dbReference type="GO" id="GO:0033212">
    <property type="term" value="P:iron import into cell"/>
    <property type="evidence" value="ECO:0007669"/>
    <property type="project" value="InterPro"/>
</dbReference>
<dbReference type="Pfam" id="PF20628">
    <property type="entry name" value="Dyp_perox_C"/>
    <property type="match status" value="1"/>
</dbReference>
<keyword evidence="5" id="KW-0732">Signal</keyword>
<dbReference type="InterPro" id="IPR006314">
    <property type="entry name" value="Dyp_peroxidase"/>
</dbReference>
<comment type="similarity">
    <text evidence="9 13">Belongs to the DyP-type peroxidase family.</text>
</comment>
<comment type="catalytic activity">
    <reaction evidence="12">
        <text>heme b + 2 H(+) = protoporphyrin IX + Fe(2+)</text>
        <dbReference type="Rhea" id="RHEA:22584"/>
        <dbReference type="ChEBI" id="CHEBI:15378"/>
        <dbReference type="ChEBI" id="CHEBI:29033"/>
        <dbReference type="ChEBI" id="CHEBI:57306"/>
        <dbReference type="ChEBI" id="CHEBI:60344"/>
        <dbReference type="EC" id="4.98.1.1"/>
    </reaction>
    <physiologicalReaction direction="left-to-right" evidence="12">
        <dbReference type="Rhea" id="RHEA:22585"/>
    </physiologicalReaction>
</comment>
<dbReference type="KEGG" id="mauu:NCTC10437_04496"/>
<feature type="compositionally biased region" description="Polar residues" evidence="14">
    <location>
        <begin position="11"/>
        <end position="21"/>
    </location>
</feature>
<comment type="subcellular location">
    <subcellularLocation>
        <location evidence="1">Cell envelope</location>
    </subcellularLocation>
</comment>
<dbReference type="GO" id="GO:0046872">
    <property type="term" value="F:metal ion binding"/>
    <property type="evidence" value="ECO:0007669"/>
    <property type="project" value="UniProtKB-KW"/>
</dbReference>
<evidence type="ECO:0000256" key="4">
    <source>
        <dbReference type="ARBA" id="ARBA00022723"/>
    </source>
</evidence>
<dbReference type="PROSITE" id="PS51404">
    <property type="entry name" value="DYP_PEROXIDASE"/>
    <property type="match status" value="1"/>
</dbReference>
<dbReference type="InterPro" id="IPR006311">
    <property type="entry name" value="TAT_signal"/>
</dbReference>
<dbReference type="Pfam" id="PF04261">
    <property type="entry name" value="Dyp_perox_N"/>
    <property type="match status" value="1"/>
</dbReference>
<evidence type="ECO:0000313" key="17">
    <source>
        <dbReference type="EMBL" id="VEG57485.1"/>
    </source>
</evidence>
<dbReference type="RefSeq" id="WP_083443096.1">
    <property type="nucleotide sequence ID" value="NZ_CVQQ01000008.1"/>
</dbReference>
<dbReference type="InterPro" id="IPR006313">
    <property type="entry name" value="EfeB/EfeN"/>
</dbReference>
<feature type="compositionally biased region" description="Basic and acidic residues" evidence="14">
    <location>
        <begin position="1"/>
        <end position="10"/>
    </location>
</feature>
<dbReference type="EMBL" id="LR134356">
    <property type="protein sequence ID" value="VEG57485.1"/>
    <property type="molecule type" value="Genomic_DNA"/>
</dbReference>
<evidence type="ECO:0000256" key="13">
    <source>
        <dbReference type="RuleBase" id="RU365017"/>
    </source>
</evidence>
<comment type="function">
    <text evidence="13">Involved in the recovery of exogenous heme iron. Extracts iron from heme while preserving the protoporphyrin ring intact.</text>
</comment>
<evidence type="ECO:0000256" key="10">
    <source>
        <dbReference type="ARBA" id="ARBA00033771"/>
    </source>
</evidence>
<feature type="region of interest" description="Disordered" evidence="14">
    <location>
        <begin position="1"/>
        <end position="31"/>
    </location>
</feature>
<dbReference type="PANTHER" id="PTHR30521">
    <property type="entry name" value="DEFERROCHELATASE/PEROXIDASE"/>
    <property type="match status" value="1"/>
</dbReference>
<dbReference type="PANTHER" id="PTHR30521:SF4">
    <property type="entry name" value="DEFERROCHELATASE"/>
    <property type="match status" value="1"/>
</dbReference>
<reference evidence="17 18" key="1">
    <citation type="submission" date="2018-12" db="EMBL/GenBank/DDBJ databases">
        <authorList>
            <consortium name="Pathogen Informatics"/>
        </authorList>
    </citation>
    <scope>NUCLEOTIDE SEQUENCE [LARGE SCALE GENOMIC DNA]</scope>
    <source>
        <strain evidence="17 18">NCTC10437</strain>
    </source>
</reference>
<protein>
    <recommendedName>
        <fullName evidence="10 13">Deferrochelatase</fullName>
        <ecNumber evidence="13">1.11.1.-</ecNumber>
    </recommendedName>
    <alternativeName>
        <fullName evidence="11 13">Peroxidase EfeB</fullName>
    </alternativeName>
</protein>
<accession>A0A3S4S187</accession>
<gene>
    <name evidence="17" type="primary">efeN</name>
    <name evidence="17" type="ORF">NCTC10437_04496</name>
</gene>
<organism evidence="17 18">
    <name type="scientific">Mycolicibacterium aurum</name>
    <name type="common">Mycobacterium aurum</name>
    <dbReference type="NCBI Taxonomy" id="1791"/>
    <lineage>
        <taxon>Bacteria</taxon>
        <taxon>Bacillati</taxon>
        <taxon>Actinomycetota</taxon>
        <taxon>Actinomycetes</taxon>
        <taxon>Mycobacteriales</taxon>
        <taxon>Mycobacteriaceae</taxon>
        <taxon>Mycolicibacterium</taxon>
    </lineage>
</organism>
<dbReference type="Proteomes" id="UP000279306">
    <property type="component" value="Chromosome"/>
</dbReference>
<proteinExistence type="inferred from homology"/>
<evidence type="ECO:0000259" key="16">
    <source>
        <dbReference type="Pfam" id="PF20628"/>
    </source>
</evidence>
<keyword evidence="3 13" id="KW-0349">Heme</keyword>
<comment type="cofactor">
    <cofactor evidence="13">
        <name>heme b</name>
        <dbReference type="ChEBI" id="CHEBI:60344"/>
    </cofactor>
    <text evidence="13">Binds 1 heme b (iron(II)-protoporphyrin IX) group non-covalently per subunit.</text>
</comment>
<keyword evidence="6 13" id="KW-0560">Oxidoreductase</keyword>
<keyword evidence="4 13" id="KW-0479">Metal-binding</keyword>
<keyword evidence="8" id="KW-0456">Lyase</keyword>
<dbReference type="GO" id="GO:0004325">
    <property type="term" value="F:ferrochelatase activity"/>
    <property type="evidence" value="ECO:0007669"/>
    <property type="project" value="UniProtKB-EC"/>
</dbReference>
<dbReference type="InterPro" id="IPR048328">
    <property type="entry name" value="Dyp_perox_C"/>
</dbReference>
<evidence type="ECO:0000256" key="3">
    <source>
        <dbReference type="ARBA" id="ARBA00022617"/>
    </source>
</evidence>
<dbReference type="GO" id="GO:0005829">
    <property type="term" value="C:cytosol"/>
    <property type="evidence" value="ECO:0007669"/>
    <property type="project" value="TreeGrafter"/>
</dbReference>
<dbReference type="PROSITE" id="PS51318">
    <property type="entry name" value="TAT"/>
    <property type="match status" value="1"/>
</dbReference>
<feature type="region of interest" description="Disordered" evidence="14">
    <location>
        <begin position="123"/>
        <end position="149"/>
    </location>
</feature>
<dbReference type="GO" id="GO:0004601">
    <property type="term" value="F:peroxidase activity"/>
    <property type="evidence" value="ECO:0007669"/>
    <property type="project" value="UniProtKB-KW"/>
</dbReference>
<evidence type="ECO:0000313" key="18">
    <source>
        <dbReference type="Proteomes" id="UP000279306"/>
    </source>
</evidence>